<dbReference type="InterPro" id="IPR011342">
    <property type="entry name" value="Shikimate_DH"/>
</dbReference>
<feature type="domain" description="SDH C-terminal" evidence="11">
    <location>
        <begin position="242"/>
        <end position="268"/>
    </location>
</feature>
<feature type="domain" description="Shikimate dehydrogenase substrate binding N-terminal" evidence="10">
    <location>
        <begin position="7"/>
        <end position="89"/>
    </location>
</feature>
<dbReference type="NCBIfam" id="TIGR00507">
    <property type="entry name" value="aroE"/>
    <property type="match status" value="1"/>
</dbReference>
<keyword evidence="3 8" id="KW-0028">Amino-acid biosynthesis</keyword>
<dbReference type="Proteomes" id="UP000186385">
    <property type="component" value="Unassembled WGS sequence"/>
</dbReference>
<evidence type="ECO:0000256" key="7">
    <source>
        <dbReference type="ARBA" id="ARBA00049442"/>
    </source>
</evidence>
<evidence type="ECO:0000256" key="1">
    <source>
        <dbReference type="ARBA" id="ARBA00004871"/>
    </source>
</evidence>
<feature type="domain" description="Quinate/shikimate 5-dehydrogenase/glutamyl-tRNA reductase" evidence="9">
    <location>
        <begin position="117"/>
        <end position="193"/>
    </location>
</feature>
<feature type="binding site" evidence="8">
    <location>
        <position position="87"/>
    </location>
    <ligand>
        <name>shikimate</name>
        <dbReference type="ChEBI" id="CHEBI:36208"/>
    </ligand>
</feature>
<keyword evidence="4 8" id="KW-0521">NADP</keyword>
<proteinExistence type="inferred from homology"/>
<evidence type="ECO:0000313" key="13">
    <source>
        <dbReference type="EMBL" id="SIQ07471.1"/>
    </source>
</evidence>
<reference evidence="13 14" key="1">
    <citation type="submission" date="2017-01" db="EMBL/GenBank/DDBJ databases">
        <authorList>
            <person name="Mah S.A."/>
            <person name="Swanson W.J."/>
            <person name="Moy G.W."/>
            <person name="Vacquier V.D."/>
        </authorList>
    </citation>
    <scope>NUCLEOTIDE SEQUENCE [LARGE SCALE GENOMIC DNA]</scope>
    <source>
        <strain evidence="13 14">NIO-1016</strain>
    </source>
</reference>
<dbReference type="PANTHER" id="PTHR21089">
    <property type="entry name" value="SHIKIMATE DEHYDROGENASE"/>
    <property type="match status" value="1"/>
</dbReference>
<dbReference type="GO" id="GO:0008652">
    <property type="term" value="P:amino acid biosynthetic process"/>
    <property type="evidence" value="ECO:0007669"/>
    <property type="project" value="UniProtKB-KW"/>
</dbReference>
<sequence>MKKLYGVIGDPISHSMSPDMHNDAFQALGIQAHYQPFHVKEADLPKAVEGMKALGISGFNVTVPHKTAVMPLLDEVDPLAQAIGAVNTVVREQNRFIGYNTDGEGFLAGLMAEYDGDVLSKRILLVGAGGSARAIYYTLSQKGAQKIDIANRTAARAEELKKRCPYPVETVVLTMEEASNKLANYDIIIQTTSIGMSPHAESMPLSLDHIRSDAFVADIIYNPIETVLMKEARAHGASAQNGAKMLSFQGALAFEKWTGTMPDPSRMETIIYNKLGG</sequence>
<dbReference type="GO" id="GO:0004764">
    <property type="term" value="F:shikimate 3-dehydrogenase (NADP+) activity"/>
    <property type="evidence" value="ECO:0007669"/>
    <property type="project" value="UniProtKB-UniRule"/>
</dbReference>
<dbReference type="Proteomes" id="UP000215545">
    <property type="component" value="Unassembled WGS sequence"/>
</dbReference>
<evidence type="ECO:0000256" key="5">
    <source>
        <dbReference type="ARBA" id="ARBA00023002"/>
    </source>
</evidence>
<evidence type="ECO:0000256" key="3">
    <source>
        <dbReference type="ARBA" id="ARBA00022605"/>
    </source>
</evidence>
<feature type="binding site" evidence="8">
    <location>
        <begin position="15"/>
        <end position="17"/>
    </location>
    <ligand>
        <name>shikimate</name>
        <dbReference type="ChEBI" id="CHEBI:36208"/>
    </ligand>
</feature>
<comment type="pathway">
    <text evidence="1 8">Metabolic intermediate biosynthesis; chorismate biosynthesis; chorismate from D-erythrose 4-phosphate and phosphoenolpyruvate: step 4/7.</text>
</comment>
<dbReference type="GO" id="GO:0050661">
    <property type="term" value="F:NADP binding"/>
    <property type="evidence" value="ECO:0007669"/>
    <property type="project" value="InterPro"/>
</dbReference>
<dbReference type="GO" id="GO:0009073">
    <property type="term" value="P:aromatic amino acid family biosynthetic process"/>
    <property type="evidence" value="ECO:0007669"/>
    <property type="project" value="UniProtKB-KW"/>
</dbReference>
<evidence type="ECO:0000313" key="14">
    <source>
        <dbReference type="Proteomes" id="UP000186385"/>
    </source>
</evidence>
<dbReference type="InterPro" id="IPR006151">
    <property type="entry name" value="Shikm_DH/Glu-tRNA_Rdtase"/>
</dbReference>
<dbReference type="EC" id="1.1.1.25" evidence="2 8"/>
<keyword evidence="15" id="KW-1185">Reference proteome</keyword>
<feature type="active site" description="Proton acceptor" evidence="8">
    <location>
        <position position="66"/>
    </location>
</feature>
<feature type="binding site" evidence="8">
    <location>
        <position position="249"/>
    </location>
    <ligand>
        <name>shikimate</name>
        <dbReference type="ChEBI" id="CHEBI:36208"/>
    </ligand>
</feature>
<dbReference type="SUPFAM" id="SSF51735">
    <property type="entry name" value="NAD(P)-binding Rossmann-fold domains"/>
    <property type="match status" value="1"/>
</dbReference>
<dbReference type="STRING" id="1017273.SAMN05443094_101628"/>
<evidence type="ECO:0000256" key="2">
    <source>
        <dbReference type="ARBA" id="ARBA00012962"/>
    </source>
</evidence>
<comment type="subunit">
    <text evidence="8">Homodimer.</text>
</comment>
<dbReference type="OrthoDB" id="9792692at2"/>
<reference evidence="15" key="2">
    <citation type="submission" date="2017-03" db="EMBL/GenBank/DDBJ databases">
        <title>Bacillus sp. V-88(T) DSM27956, whole genome shotgun sequencing project.</title>
        <authorList>
            <person name="Dastager S.G."/>
            <person name="Neurgaonkar P.S."/>
            <person name="Dharne M.S."/>
        </authorList>
    </citation>
    <scope>NUCLEOTIDE SEQUENCE [LARGE SCALE GENOMIC DNA]</scope>
    <source>
        <strain evidence="15">DSM 25145</strain>
    </source>
</reference>
<dbReference type="AlphaFoldDB" id="A0A1N6PT24"/>
<organism evidence="13 14">
    <name type="scientific">Domibacillus enclensis</name>
    <dbReference type="NCBI Taxonomy" id="1017273"/>
    <lineage>
        <taxon>Bacteria</taxon>
        <taxon>Bacillati</taxon>
        <taxon>Bacillota</taxon>
        <taxon>Bacilli</taxon>
        <taxon>Bacillales</taxon>
        <taxon>Bacillaceae</taxon>
        <taxon>Domibacillus</taxon>
    </lineage>
</organism>
<dbReference type="NCBIfam" id="NF001319">
    <property type="entry name" value="PRK00258.3-3"/>
    <property type="match status" value="1"/>
</dbReference>
<evidence type="ECO:0000259" key="10">
    <source>
        <dbReference type="Pfam" id="PF08501"/>
    </source>
</evidence>
<feature type="binding site" evidence="8">
    <location>
        <begin position="127"/>
        <end position="131"/>
    </location>
    <ligand>
        <name>NADP(+)</name>
        <dbReference type="ChEBI" id="CHEBI:58349"/>
    </ligand>
</feature>
<dbReference type="RefSeq" id="WP_045849748.1">
    <property type="nucleotide sequence ID" value="NZ_FTLX01000001.1"/>
</dbReference>
<keyword evidence="5 8" id="KW-0560">Oxidoreductase</keyword>
<dbReference type="CDD" id="cd01065">
    <property type="entry name" value="NAD_bind_Shikimate_DH"/>
    <property type="match status" value="1"/>
</dbReference>
<dbReference type="Gene3D" id="3.40.50.10860">
    <property type="entry name" value="Leucine Dehydrogenase, chain A, domain 1"/>
    <property type="match status" value="1"/>
</dbReference>
<reference evidence="12" key="3">
    <citation type="submission" date="2017-03" db="EMBL/GenBank/DDBJ databases">
        <authorList>
            <person name="Dastager S.G."/>
            <person name="Neurgaonkar P.S."/>
            <person name="Dharne M.S."/>
        </authorList>
    </citation>
    <scope>NUCLEOTIDE SEQUENCE</scope>
    <source>
        <strain evidence="12">DSM 25145</strain>
    </source>
</reference>
<dbReference type="SUPFAM" id="SSF53223">
    <property type="entry name" value="Aminoacid dehydrogenase-like, N-terminal domain"/>
    <property type="match status" value="1"/>
</dbReference>
<dbReference type="HAMAP" id="MF_00222">
    <property type="entry name" value="Shikimate_DH_AroE"/>
    <property type="match status" value="1"/>
</dbReference>
<dbReference type="Pfam" id="PF18317">
    <property type="entry name" value="SDH_C"/>
    <property type="match status" value="1"/>
</dbReference>
<evidence type="ECO:0000256" key="8">
    <source>
        <dbReference type="HAMAP-Rule" id="MF_00222"/>
    </source>
</evidence>
<feature type="binding site" evidence="8">
    <location>
        <position position="62"/>
    </location>
    <ligand>
        <name>shikimate</name>
        <dbReference type="ChEBI" id="CHEBI:36208"/>
    </ligand>
</feature>
<dbReference type="PANTHER" id="PTHR21089:SF1">
    <property type="entry name" value="BIFUNCTIONAL 3-DEHYDROQUINATE DEHYDRATASE_SHIKIMATE DEHYDROGENASE, CHLOROPLASTIC"/>
    <property type="match status" value="1"/>
</dbReference>
<evidence type="ECO:0000259" key="9">
    <source>
        <dbReference type="Pfam" id="PF01488"/>
    </source>
</evidence>
<gene>
    <name evidence="8" type="primary">aroE</name>
    <name evidence="12" type="ORF">B1B05_03045</name>
    <name evidence="13" type="ORF">SAMN05443094_101628</name>
</gene>
<dbReference type="EMBL" id="FTLX01000001">
    <property type="protein sequence ID" value="SIQ07471.1"/>
    <property type="molecule type" value="Genomic_DNA"/>
</dbReference>
<evidence type="ECO:0000256" key="4">
    <source>
        <dbReference type="ARBA" id="ARBA00022857"/>
    </source>
</evidence>
<protein>
    <recommendedName>
        <fullName evidence="2 8">Shikimate dehydrogenase (NADP(+))</fullName>
        <shortName evidence="8">SDH</shortName>
        <ecNumber evidence="2 8">1.1.1.25</ecNumber>
    </recommendedName>
</protein>
<dbReference type="InterPro" id="IPR046346">
    <property type="entry name" value="Aminoacid_DH-like_N_sf"/>
</dbReference>
<comment type="caution">
    <text evidence="8">Lacks conserved residue(s) required for the propagation of feature annotation.</text>
</comment>
<evidence type="ECO:0000256" key="6">
    <source>
        <dbReference type="ARBA" id="ARBA00023141"/>
    </source>
</evidence>
<evidence type="ECO:0000259" key="11">
    <source>
        <dbReference type="Pfam" id="PF18317"/>
    </source>
</evidence>
<name>A0A1N6PT24_9BACI</name>
<accession>A0A1N6PT24</accession>
<dbReference type="InterPro" id="IPR036291">
    <property type="entry name" value="NAD(P)-bd_dom_sf"/>
</dbReference>
<dbReference type="InterPro" id="IPR041121">
    <property type="entry name" value="SDH_C"/>
</dbReference>
<dbReference type="Pfam" id="PF08501">
    <property type="entry name" value="Shikimate_dh_N"/>
    <property type="match status" value="1"/>
</dbReference>
<dbReference type="InterPro" id="IPR022893">
    <property type="entry name" value="Shikimate_DH_fam"/>
</dbReference>
<dbReference type="UniPathway" id="UPA00053">
    <property type="reaction ID" value="UER00087"/>
</dbReference>
<dbReference type="GO" id="GO:0019632">
    <property type="term" value="P:shikimate metabolic process"/>
    <property type="evidence" value="ECO:0007669"/>
    <property type="project" value="InterPro"/>
</dbReference>
<comment type="function">
    <text evidence="8">Involved in the biosynthesis of the chorismate, which leads to the biosynthesis of aromatic amino acids. Catalyzes the reversible NADPH linked reduction of 3-dehydroshikimate (DHSA) to yield shikimate (SA).</text>
</comment>
<dbReference type="Gene3D" id="3.40.50.720">
    <property type="entry name" value="NAD(P)-binding Rossmann-like Domain"/>
    <property type="match status" value="1"/>
</dbReference>
<dbReference type="EMBL" id="MWSK01000001">
    <property type="protein sequence ID" value="OXS80473.1"/>
    <property type="molecule type" value="Genomic_DNA"/>
</dbReference>
<feature type="binding site" evidence="8">
    <location>
        <position position="221"/>
    </location>
    <ligand>
        <name>shikimate</name>
        <dbReference type="ChEBI" id="CHEBI:36208"/>
    </ligand>
</feature>
<feature type="binding site" evidence="8">
    <location>
        <begin position="151"/>
        <end position="156"/>
    </location>
    <ligand>
        <name>NADP(+)</name>
        <dbReference type="ChEBI" id="CHEBI:58349"/>
    </ligand>
</feature>
<feature type="binding site" evidence="8">
    <location>
        <position position="102"/>
    </location>
    <ligand>
        <name>shikimate</name>
        <dbReference type="ChEBI" id="CHEBI:36208"/>
    </ligand>
</feature>
<dbReference type="GO" id="GO:0009423">
    <property type="term" value="P:chorismate biosynthetic process"/>
    <property type="evidence" value="ECO:0007669"/>
    <property type="project" value="UniProtKB-UniRule"/>
</dbReference>
<dbReference type="GO" id="GO:0005829">
    <property type="term" value="C:cytosol"/>
    <property type="evidence" value="ECO:0007669"/>
    <property type="project" value="TreeGrafter"/>
</dbReference>
<evidence type="ECO:0000313" key="15">
    <source>
        <dbReference type="Proteomes" id="UP000215545"/>
    </source>
</evidence>
<comment type="catalytic activity">
    <reaction evidence="7 8">
        <text>shikimate + NADP(+) = 3-dehydroshikimate + NADPH + H(+)</text>
        <dbReference type="Rhea" id="RHEA:17737"/>
        <dbReference type="ChEBI" id="CHEBI:15378"/>
        <dbReference type="ChEBI" id="CHEBI:16630"/>
        <dbReference type="ChEBI" id="CHEBI:36208"/>
        <dbReference type="ChEBI" id="CHEBI:57783"/>
        <dbReference type="ChEBI" id="CHEBI:58349"/>
        <dbReference type="EC" id="1.1.1.25"/>
    </reaction>
</comment>
<dbReference type="Pfam" id="PF01488">
    <property type="entry name" value="Shikimate_DH"/>
    <property type="match status" value="1"/>
</dbReference>
<comment type="similarity">
    <text evidence="8">Belongs to the shikimate dehydrogenase family.</text>
</comment>
<evidence type="ECO:0000313" key="12">
    <source>
        <dbReference type="EMBL" id="OXS80473.1"/>
    </source>
</evidence>
<keyword evidence="6 8" id="KW-0057">Aromatic amino acid biosynthesis</keyword>
<feature type="binding site" evidence="8">
    <location>
        <position position="219"/>
    </location>
    <ligand>
        <name>NADP(+)</name>
        <dbReference type="ChEBI" id="CHEBI:58349"/>
    </ligand>
</feature>
<dbReference type="InterPro" id="IPR013708">
    <property type="entry name" value="Shikimate_DH-bd_N"/>
</dbReference>
<feature type="binding site" evidence="8">
    <location>
        <position position="242"/>
    </location>
    <ligand>
        <name>NADP(+)</name>
        <dbReference type="ChEBI" id="CHEBI:58349"/>
    </ligand>
</feature>